<dbReference type="Proteomes" id="UP001501771">
    <property type="component" value="Unassembled WGS sequence"/>
</dbReference>
<proteinExistence type="predicted"/>
<protein>
    <submittedName>
        <fullName evidence="1">Uncharacterized protein</fullName>
    </submittedName>
</protein>
<dbReference type="EMBL" id="BAAAQR010000006">
    <property type="protein sequence ID" value="GAA2146502.1"/>
    <property type="molecule type" value="Genomic_DNA"/>
</dbReference>
<dbReference type="RefSeq" id="WP_344151695.1">
    <property type="nucleotide sequence ID" value="NZ_BAAAQR010000006.1"/>
</dbReference>
<comment type="caution">
    <text evidence="1">The sequence shown here is derived from an EMBL/GenBank/DDBJ whole genome shotgun (WGS) entry which is preliminary data.</text>
</comment>
<accession>A0ABN2ZRW2</accession>
<gene>
    <name evidence="1" type="ORF">GCM10009844_22640</name>
</gene>
<name>A0ABN2ZRW2_9ACTN</name>
<evidence type="ECO:0000313" key="2">
    <source>
        <dbReference type="Proteomes" id="UP001501771"/>
    </source>
</evidence>
<reference evidence="1 2" key="1">
    <citation type="journal article" date="2019" name="Int. J. Syst. Evol. Microbiol.">
        <title>The Global Catalogue of Microorganisms (GCM) 10K type strain sequencing project: providing services to taxonomists for standard genome sequencing and annotation.</title>
        <authorList>
            <consortium name="The Broad Institute Genomics Platform"/>
            <consortium name="The Broad Institute Genome Sequencing Center for Infectious Disease"/>
            <person name="Wu L."/>
            <person name="Ma J."/>
        </authorList>
    </citation>
    <scope>NUCLEOTIDE SEQUENCE [LARGE SCALE GENOMIC DNA]</scope>
    <source>
        <strain evidence="1 2">JCM 16022</strain>
    </source>
</reference>
<sequence length="202" mass="21341">MQMDLWLSAGSSLLGAVIGAGAALGAQSMQWTTARKADAERERKSAIEDVLVRAQAVDVITDNLMTLAANAGSFNGLIGRVLGTVAPIDYMAMYAKLGDDLNALHRAAAQVSLFGDARTVQLTNAVVLAAADVVSAQCTHKGGKLRNYLRIAFIGRHSKDHTKIGAARQQLAAARGALVDHTRRALSLDHVDPFALPEQVDG</sequence>
<organism evidence="1 2">
    <name type="scientific">Nocardioides koreensis</name>
    <dbReference type="NCBI Taxonomy" id="433651"/>
    <lineage>
        <taxon>Bacteria</taxon>
        <taxon>Bacillati</taxon>
        <taxon>Actinomycetota</taxon>
        <taxon>Actinomycetes</taxon>
        <taxon>Propionibacteriales</taxon>
        <taxon>Nocardioidaceae</taxon>
        <taxon>Nocardioides</taxon>
    </lineage>
</organism>
<keyword evidence="2" id="KW-1185">Reference proteome</keyword>
<evidence type="ECO:0000313" key="1">
    <source>
        <dbReference type="EMBL" id="GAA2146502.1"/>
    </source>
</evidence>